<comment type="caution">
    <text evidence="8">The sequence shown here is derived from an EMBL/GenBank/DDBJ whole genome shotgun (WGS) entry which is preliminary data.</text>
</comment>
<dbReference type="InterPro" id="IPR005017">
    <property type="entry name" value="OMPP1/FadL/TodX"/>
</dbReference>
<evidence type="ECO:0000256" key="1">
    <source>
        <dbReference type="ARBA" id="ARBA00004571"/>
    </source>
</evidence>
<dbReference type="Pfam" id="PF03349">
    <property type="entry name" value="Toluene_X"/>
    <property type="match status" value="1"/>
</dbReference>
<evidence type="ECO:0000256" key="5">
    <source>
        <dbReference type="ARBA" id="ARBA00022729"/>
    </source>
</evidence>
<organism evidence="8 9">
    <name type="scientific">Aerophobetes bacterium</name>
    <dbReference type="NCBI Taxonomy" id="2030807"/>
    <lineage>
        <taxon>Bacteria</taxon>
        <taxon>Candidatus Aerophobota</taxon>
    </lineage>
</organism>
<sequence length="363" mass="39715">MAKRGKLNHEELNRNRRNKMRKWVALVVASILMVTTGIAPAFAFVRPGTKAMGMGGAFTAIADDLTCVFWNPAGLVQTGLFDLDISIAAGGENIENIQNLYQLYQALEEKNYSAAEELAEKIAPPMGLEPTLSVAIGLARRFAISGALQADFSVETFNLESSSPNPYVEIEDVETALLPIYLSLAHRVSENLSLGLNLKYIQAARHSSHFKIFADGTTETISEVGGYSEPAISFDIGALYQKEKSPFSWGIMVENVVEPELNFPDISGELSSMRLSRSVNLGISLRPVPFLTLAADAHNLLTNDTTYHVGAEVDLKLIKLRAGFNNGNLTLGAGLKILILDLQATYYQKNNQDPYISLVIFKI</sequence>
<accession>A0A662DHW4</accession>
<dbReference type="GO" id="GO:0009279">
    <property type="term" value="C:cell outer membrane"/>
    <property type="evidence" value="ECO:0007669"/>
    <property type="project" value="UniProtKB-SubCell"/>
</dbReference>
<evidence type="ECO:0000313" key="8">
    <source>
        <dbReference type="EMBL" id="RLE13516.1"/>
    </source>
</evidence>
<keyword evidence="6" id="KW-0472">Membrane</keyword>
<dbReference type="AlphaFoldDB" id="A0A662DHW4"/>
<protein>
    <recommendedName>
        <fullName evidence="10">PorV/PorQ family protein</fullName>
    </recommendedName>
</protein>
<gene>
    <name evidence="8" type="ORF">DRJ04_04170</name>
</gene>
<keyword evidence="4" id="KW-0812">Transmembrane</keyword>
<dbReference type="Gene3D" id="2.40.160.60">
    <property type="entry name" value="Outer membrane protein transport protein (OMPP1/FadL/TodX)"/>
    <property type="match status" value="1"/>
</dbReference>
<evidence type="ECO:0000256" key="6">
    <source>
        <dbReference type="ARBA" id="ARBA00023136"/>
    </source>
</evidence>
<evidence type="ECO:0000256" key="3">
    <source>
        <dbReference type="ARBA" id="ARBA00022452"/>
    </source>
</evidence>
<reference evidence="8 9" key="1">
    <citation type="submission" date="2018-06" db="EMBL/GenBank/DDBJ databases">
        <title>Extensive metabolic versatility and redundancy in microbially diverse, dynamic hydrothermal sediments.</title>
        <authorList>
            <person name="Dombrowski N."/>
            <person name="Teske A."/>
            <person name="Baker B.J."/>
        </authorList>
    </citation>
    <scope>NUCLEOTIDE SEQUENCE [LARGE SCALE GENOMIC DNA]</scope>
    <source>
        <strain evidence="8">B3_G15</strain>
    </source>
</reference>
<evidence type="ECO:0008006" key="10">
    <source>
        <dbReference type="Google" id="ProtNLM"/>
    </source>
</evidence>
<evidence type="ECO:0000256" key="4">
    <source>
        <dbReference type="ARBA" id="ARBA00022692"/>
    </source>
</evidence>
<evidence type="ECO:0000313" key="9">
    <source>
        <dbReference type="Proteomes" id="UP000280417"/>
    </source>
</evidence>
<dbReference type="EMBL" id="QMQA01000091">
    <property type="protein sequence ID" value="RLE13516.1"/>
    <property type="molecule type" value="Genomic_DNA"/>
</dbReference>
<keyword evidence="7" id="KW-0998">Cell outer membrane</keyword>
<comment type="subcellular location">
    <subcellularLocation>
        <location evidence="1">Cell outer membrane</location>
        <topology evidence="1">Multi-pass membrane protein</topology>
    </subcellularLocation>
</comment>
<keyword evidence="3" id="KW-1134">Transmembrane beta strand</keyword>
<proteinExistence type="inferred from homology"/>
<dbReference type="Proteomes" id="UP000280417">
    <property type="component" value="Unassembled WGS sequence"/>
</dbReference>
<evidence type="ECO:0000256" key="7">
    <source>
        <dbReference type="ARBA" id="ARBA00023237"/>
    </source>
</evidence>
<dbReference type="SUPFAM" id="SSF56935">
    <property type="entry name" value="Porins"/>
    <property type="match status" value="1"/>
</dbReference>
<comment type="similarity">
    <text evidence="2">Belongs to the OmpP1/FadL family.</text>
</comment>
<keyword evidence="5" id="KW-0732">Signal</keyword>
<name>A0A662DHW4_UNCAE</name>
<evidence type="ECO:0000256" key="2">
    <source>
        <dbReference type="ARBA" id="ARBA00008163"/>
    </source>
</evidence>